<dbReference type="SUPFAM" id="SSF50978">
    <property type="entry name" value="WD40 repeat-like"/>
    <property type="match status" value="1"/>
</dbReference>
<dbReference type="AlphaFoldDB" id="A0A8H3J5D7"/>
<feature type="region of interest" description="Disordered" evidence="1">
    <location>
        <begin position="633"/>
        <end position="661"/>
    </location>
</feature>
<feature type="compositionally biased region" description="Basic and acidic residues" evidence="1">
    <location>
        <begin position="410"/>
        <end position="420"/>
    </location>
</feature>
<keyword evidence="3" id="KW-1185">Reference proteome</keyword>
<organism evidence="2 3">
    <name type="scientific">Heterodermia speciosa</name>
    <dbReference type="NCBI Taxonomy" id="116794"/>
    <lineage>
        <taxon>Eukaryota</taxon>
        <taxon>Fungi</taxon>
        <taxon>Dikarya</taxon>
        <taxon>Ascomycota</taxon>
        <taxon>Pezizomycotina</taxon>
        <taxon>Lecanoromycetes</taxon>
        <taxon>OSLEUM clade</taxon>
        <taxon>Lecanoromycetidae</taxon>
        <taxon>Caliciales</taxon>
        <taxon>Physciaceae</taxon>
        <taxon>Heterodermia</taxon>
    </lineage>
</organism>
<feature type="region of interest" description="Disordered" evidence="1">
    <location>
        <begin position="410"/>
        <end position="444"/>
    </location>
</feature>
<comment type="caution">
    <text evidence="2">The sequence shown here is derived from an EMBL/GenBank/DDBJ whole genome shotgun (WGS) entry which is preliminary data.</text>
</comment>
<proteinExistence type="predicted"/>
<accession>A0A8H3J5D7</accession>
<evidence type="ECO:0000256" key="1">
    <source>
        <dbReference type="SAM" id="MobiDB-lite"/>
    </source>
</evidence>
<evidence type="ECO:0000313" key="3">
    <source>
        <dbReference type="Proteomes" id="UP000664521"/>
    </source>
</evidence>
<name>A0A8H3J5D7_9LECA</name>
<feature type="compositionally biased region" description="Polar residues" evidence="1">
    <location>
        <begin position="564"/>
        <end position="580"/>
    </location>
</feature>
<feature type="compositionally biased region" description="Polar residues" evidence="1">
    <location>
        <begin position="709"/>
        <end position="724"/>
    </location>
</feature>
<dbReference type="OrthoDB" id="5362656at2759"/>
<feature type="compositionally biased region" description="Low complexity" evidence="1">
    <location>
        <begin position="422"/>
        <end position="436"/>
    </location>
</feature>
<feature type="non-terminal residue" evidence="2">
    <location>
        <position position="759"/>
    </location>
</feature>
<evidence type="ECO:0000313" key="2">
    <source>
        <dbReference type="EMBL" id="CAF9940992.1"/>
    </source>
</evidence>
<dbReference type="Gene3D" id="2.130.10.10">
    <property type="entry name" value="YVTN repeat-like/Quinoprotein amine dehydrogenase"/>
    <property type="match status" value="1"/>
</dbReference>
<dbReference type="InterPro" id="IPR036322">
    <property type="entry name" value="WD40_repeat_dom_sf"/>
</dbReference>
<feature type="region of interest" description="Disordered" evidence="1">
    <location>
        <begin position="704"/>
        <end position="759"/>
    </location>
</feature>
<feature type="compositionally biased region" description="Polar residues" evidence="1">
    <location>
        <begin position="650"/>
        <end position="661"/>
    </location>
</feature>
<gene>
    <name evidence="2" type="ORF">HETSPECPRED_002835</name>
</gene>
<evidence type="ECO:0008006" key="4">
    <source>
        <dbReference type="Google" id="ProtNLM"/>
    </source>
</evidence>
<reference evidence="2" key="1">
    <citation type="submission" date="2021-03" db="EMBL/GenBank/DDBJ databases">
        <authorList>
            <person name="Tagirdzhanova G."/>
        </authorList>
    </citation>
    <scope>NUCLEOTIDE SEQUENCE</scope>
</reference>
<protein>
    <recommendedName>
        <fullName evidence="4">WD40 repeat-like protein</fullName>
    </recommendedName>
</protein>
<feature type="compositionally biased region" description="Basic and acidic residues" evidence="1">
    <location>
        <begin position="633"/>
        <end position="645"/>
    </location>
</feature>
<feature type="region of interest" description="Disordered" evidence="1">
    <location>
        <begin position="372"/>
        <end position="397"/>
    </location>
</feature>
<feature type="region of interest" description="Disordered" evidence="1">
    <location>
        <begin position="526"/>
        <end position="601"/>
    </location>
</feature>
<sequence>MASRVVPTVHLAGETDRTPSFPRGRYLLVTTSAGVYSWRSDGVTLVFRSDSGGIVAARKAGNMLAIADGQVVILHDINKGLQKRSYRLKGSDVDPAPTHPSLPNVFAVSSLSDLLLSTSSHPPTIYLTDLSRHSPPIPLRPQCSASAVAAVAFHPERENIFALAFSDGTVAVYRAVHLNRENANLPRGQRPMASYDVVEVGFIKRVHATTSQVQNSSGQEGNSIFRGYDPGTETTGIGNIASGITAITFVPSLKATLLSVGADGRCCVIDFAVSKRQGSHRSNIRIVRSWHLGSAGTSLALCCTDRIHAPSKAVNGRNKPSWSGSDKVLAAIGLQNSKVLVYNIEGILEGQHAFESNVPGVRVVGVEWAATNRETTGQHKSRSQQPSSKRKRKGLGSILAAGRVTRKDIIPDTHNRKRSDVLSTTTTSSQSASLLARETPSELSTSNLNGLGLLSGVEAVEPTVVSHPGTHQPTLGHMDLFSPVPTTVSDSTEYQTAKETFDSSTSLVQVTKETKQERRRRGILGTDGLNEKSSESTITKTSQAPNVPPRPIPKPGGRLYLRRAQTSGTNVSGAHNTGSSKHSKSLGVMRSPLHKRGSRIMSPQKAIGSLAEMVDGTRDGAWTDIEPGIPHADLKALSNKDRVPRDAALSPSSHPSEGSNDTVVDWSANTSLPPAPTMNTTRVTTMETVPPKNHSVLTQPALTPLAPIQSPNSQDAAVQSSSLKKSPRILDIHNSLHLDDVSSQLPTQTMSPPPLPDRA</sequence>
<dbReference type="Proteomes" id="UP000664521">
    <property type="component" value="Unassembled WGS sequence"/>
</dbReference>
<dbReference type="EMBL" id="CAJPDS010000171">
    <property type="protein sequence ID" value="CAF9940992.1"/>
    <property type="molecule type" value="Genomic_DNA"/>
</dbReference>
<dbReference type="InterPro" id="IPR015943">
    <property type="entry name" value="WD40/YVTN_repeat-like_dom_sf"/>
</dbReference>
<feature type="compositionally biased region" description="Basic and acidic residues" evidence="1">
    <location>
        <begin position="728"/>
        <end position="740"/>
    </location>
</feature>
<feature type="compositionally biased region" description="Polar residues" evidence="1">
    <location>
        <begin position="741"/>
        <end position="750"/>
    </location>
</feature>